<keyword evidence="7" id="KW-1185">Reference proteome</keyword>
<dbReference type="SUPFAM" id="SSF46689">
    <property type="entry name" value="Homeodomain-like"/>
    <property type="match status" value="1"/>
</dbReference>
<dbReference type="Gene3D" id="1.10.10.60">
    <property type="entry name" value="Homeodomain-like"/>
    <property type="match status" value="1"/>
</dbReference>
<dbReference type="InterPro" id="IPR018060">
    <property type="entry name" value="HTH_AraC"/>
</dbReference>
<dbReference type="PROSITE" id="PS00041">
    <property type="entry name" value="HTH_ARAC_FAMILY_1"/>
    <property type="match status" value="1"/>
</dbReference>
<comment type="caution">
    <text evidence="6">The sequence shown here is derived from an EMBL/GenBank/DDBJ whole genome shotgun (WGS) entry which is preliminary data.</text>
</comment>
<evidence type="ECO:0000259" key="5">
    <source>
        <dbReference type="PROSITE" id="PS01124"/>
    </source>
</evidence>
<keyword evidence="1" id="KW-0805">Transcription regulation</keyword>
<dbReference type="InterPro" id="IPR009057">
    <property type="entry name" value="Homeodomain-like_sf"/>
</dbReference>
<proteinExistence type="predicted"/>
<feature type="transmembrane region" description="Helical" evidence="4">
    <location>
        <begin position="80"/>
        <end position="99"/>
    </location>
</feature>
<sequence length="390" mass="45679">MLFNFGPKSSILLIFFFHGIVFSFLLFKKGKQTDNSASKWLSLFVLLCTLYITPFMLGYASWYSRKIYREILFFTPFQQVLLIGPVLFFYTQSLLNISFKLSKKQYIHFVPAFLYLIYSLIIFITDKWVLSEFYFYADGRDKDFDLWYQIAGLLSMVFYLVLSLRVYANYRKIVFETVSFADSILFKWLKHFFIVFLCILLLRVLFFILNPEWGEFGRKFWYYLSFSMLYYYIALSGYSNTIKASISIGDIPTDTQEPETIIVPLEDKVTETILPDADLWKQKLLDLMLLEKLYKNPSLTVSDVATHLDTTPKLISSIVNSGFKMNFNDFINYYRVEAVKEQLKKGVQENKTLLGIALECGFNSKATFNRAFKKHTALSPKEFLVALHKS</sequence>
<keyword evidence="2" id="KW-0238">DNA-binding</keyword>
<dbReference type="PANTHER" id="PTHR43280:SF29">
    <property type="entry name" value="ARAC-FAMILY TRANSCRIPTIONAL REGULATOR"/>
    <property type="match status" value="1"/>
</dbReference>
<name>A0ABV9I1R2_9FLAO</name>
<evidence type="ECO:0000256" key="2">
    <source>
        <dbReference type="ARBA" id="ARBA00023125"/>
    </source>
</evidence>
<dbReference type="Pfam" id="PF12833">
    <property type="entry name" value="HTH_18"/>
    <property type="match status" value="1"/>
</dbReference>
<reference evidence="7" key="1">
    <citation type="journal article" date="2019" name="Int. J. Syst. Evol. Microbiol.">
        <title>The Global Catalogue of Microorganisms (GCM) 10K type strain sequencing project: providing services to taxonomists for standard genome sequencing and annotation.</title>
        <authorList>
            <consortium name="The Broad Institute Genomics Platform"/>
            <consortium name="The Broad Institute Genome Sequencing Center for Infectious Disease"/>
            <person name="Wu L."/>
            <person name="Ma J."/>
        </authorList>
    </citation>
    <scope>NUCLEOTIDE SEQUENCE [LARGE SCALE GENOMIC DNA]</scope>
    <source>
        <strain evidence="7">YJ-61-S</strain>
    </source>
</reference>
<feature type="transmembrane region" description="Helical" evidence="4">
    <location>
        <begin position="12"/>
        <end position="28"/>
    </location>
</feature>
<dbReference type="PROSITE" id="PS01124">
    <property type="entry name" value="HTH_ARAC_FAMILY_2"/>
    <property type="match status" value="1"/>
</dbReference>
<feature type="domain" description="HTH araC/xylS-type" evidence="5">
    <location>
        <begin position="283"/>
        <end position="386"/>
    </location>
</feature>
<dbReference type="Proteomes" id="UP001596043">
    <property type="component" value="Unassembled WGS sequence"/>
</dbReference>
<evidence type="ECO:0000256" key="1">
    <source>
        <dbReference type="ARBA" id="ARBA00023015"/>
    </source>
</evidence>
<organism evidence="6 7">
    <name type="scientific">Dokdonia ponticola</name>
    <dbReference type="NCBI Taxonomy" id="2041041"/>
    <lineage>
        <taxon>Bacteria</taxon>
        <taxon>Pseudomonadati</taxon>
        <taxon>Bacteroidota</taxon>
        <taxon>Flavobacteriia</taxon>
        <taxon>Flavobacteriales</taxon>
        <taxon>Flavobacteriaceae</taxon>
        <taxon>Dokdonia</taxon>
    </lineage>
</organism>
<evidence type="ECO:0000256" key="3">
    <source>
        <dbReference type="ARBA" id="ARBA00023163"/>
    </source>
</evidence>
<keyword evidence="3" id="KW-0804">Transcription</keyword>
<dbReference type="RefSeq" id="WP_379982453.1">
    <property type="nucleotide sequence ID" value="NZ_JBHSFV010000018.1"/>
</dbReference>
<keyword evidence="4" id="KW-0812">Transmembrane</keyword>
<feature type="transmembrane region" description="Helical" evidence="4">
    <location>
        <begin position="40"/>
        <end position="60"/>
    </location>
</feature>
<keyword evidence="4" id="KW-1133">Transmembrane helix</keyword>
<feature type="transmembrane region" description="Helical" evidence="4">
    <location>
        <begin position="188"/>
        <end position="208"/>
    </location>
</feature>
<evidence type="ECO:0000313" key="7">
    <source>
        <dbReference type="Proteomes" id="UP001596043"/>
    </source>
</evidence>
<feature type="transmembrane region" description="Helical" evidence="4">
    <location>
        <begin position="220"/>
        <end position="238"/>
    </location>
</feature>
<dbReference type="PANTHER" id="PTHR43280">
    <property type="entry name" value="ARAC-FAMILY TRANSCRIPTIONAL REGULATOR"/>
    <property type="match status" value="1"/>
</dbReference>
<accession>A0ABV9I1R2</accession>
<dbReference type="SMART" id="SM00342">
    <property type="entry name" value="HTH_ARAC"/>
    <property type="match status" value="1"/>
</dbReference>
<dbReference type="InterPro" id="IPR018062">
    <property type="entry name" value="HTH_AraC-typ_CS"/>
</dbReference>
<feature type="transmembrane region" description="Helical" evidence="4">
    <location>
        <begin position="106"/>
        <end position="126"/>
    </location>
</feature>
<dbReference type="EMBL" id="JBHSFV010000018">
    <property type="protein sequence ID" value="MFC4636347.1"/>
    <property type="molecule type" value="Genomic_DNA"/>
</dbReference>
<feature type="transmembrane region" description="Helical" evidence="4">
    <location>
        <begin position="146"/>
        <end position="167"/>
    </location>
</feature>
<protein>
    <submittedName>
        <fullName evidence="6">Helix-turn-helix domain-containing protein</fullName>
    </submittedName>
</protein>
<keyword evidence="4" id="KW-0472">Membrane</keyword>
<evidence type="ECO:0000313" key="6">
    <source>
        <dbReference type="EMBL" id="MFC4636347.1"/>
    </source>
</evidence>
<gene>
    <name evidence="6" type="ORF">ACFO3O_20745</name>
</gene>
<evidence type="ECO:0000256" key="4">
    <source>
        <dbReference type="SAM" id="Phobius"/>
    </source>
</evidence>